<dbReference type="InterPro" id="IPR007411">
    <property type="entry name" value="EpmC"/>
</dbReference>
<dbReference type="GO" id="GO:0003746">
    <property type="term" value="F:translation elongation factor activity"/>
    <property type="evidence" value="ECO:0007669"/>
    <property type="project" value="UniProtKB-KW"/>
</dbReference>
<sequence>MPVFPEVSSLIALFNSCFKESENTILVKGDDEPIYLPATVNNPYNQVIFAHGYFSSALHEISHWCIAGKERRKKVDFGYWYEPDGRSIEQQQAFETVEIKPQALEWIFSLVSGIKFNLSADNLGGEVSPTADLFAQNVRLQALSYLSHGLPSNAAQFTDALITHFGTRDQLVPDAFELH</sequence>
<dbReference type="Proteomes" id="UP001163739">
    <property type="component" value="Chromosome"/>
</dbReference>
<keyword evidence="1" id="KW-0648">Protein biosynthesis</keyword>
<organism evidence="1 2">
    <name type="scientific">Alkalimarinus alittae</name>
    <dbReference type="NCBI Taxonomy" id="2961619"/>
    <lineage>
        <taxon>Bacteria</taxon>
        <taxon>Pseudomonadati</taxon>
        <taxon>Pseudomonadota</taxon>
        <taxon>Gammaproteobacteria</taxon>
        <taxon>Alteromonadales</taxon>
        <taxon>Alteromonadaceae</taxon>
        <taxon>Alkalimarinus</taxon>
    </lineage>
</organism>
<evidence type="ECO:0000313" key="1">
    <source>
        <dbReference type="EMBL" id="UZE94639.1"/>
    </source>
</evidence>
<keyword evidence="2" id="KW-1185">Reference proteome</keyword>
<keyword evidence="1" id="KW-0251">Elongation factor</keyword>
<dbReference type="RefSeq" id="WP_265046132.1">
    <property type="nucleotide sequence ID" value="NZ_CP100390.1"/>
</dbReference>
<accession>A0ABY6MXY3</accession>
<dbReference type="EMBL" id="CP100390">
    <property type="protein sequence ID" value="UZE94639.1"/>
    <property type="molecule type" value="Genomic_DNA"/>
</dbReference>
<gene>
    <name evidence="1" type="ORF">NKI27_11130</name>
</gene>
<reference evidence="1" key="1">
    <citation type="submission" date="2022-06" db="EMBL/GenBank/DDBJ databases">
        <title>Alkalimarinus sp. nov., isolated from gut of a Alitta virens.</title>
        <authorList>
            <person name="Yang A.I."/>
            <person name="Shin N.-R."/>
        </authorList>
    </citation>
    <scope>NUCLEOTIDE SEQUENCE</scope>
    <source>
        <strain evidence="1">A2M4</strain>
    </source>
</reference>
<proteinExistence type="predicted"/>
<protein>
    <submittedName>
        <fullName evidence="1">Elongation factor P hydroxylase</fullName>
    </submittedName>
</protein>
<dbReference type="Pfam" id="PF04315">
    <property type="entry name" value="EpmC"/>
    <property type="match status" value="1"/>
</dbReference>
<evidence type="ECO:0000313" key="2">
    <source>
        <dbReference type="Proteomes" id="UP001163739"/>
    </source>
</evidence>
<name>A0ABY6MXY3_9ALTE</name>